<proteinExistence type="predicted"/>
<gene>
    <name evidence="2" type="ORF">pEaSNUABM22_00015</name>
</gene>
<name>A0AAE9BUA2_9CAUD</name>
<dbReference type="EMBL" id="MZ443785">
    <property type="protein sequence ID" value="UAW96503.1"/>
    <property type="molecule type" value="Genomic_DNA"/>
</dbReference>
<feature type="compositionally biased region" description="Basic and acidic residues" evidence="1">
    <location>
        <begin position="187"/>
        <end position="211"/>
    </location>
</feature>
<reference evidence="2 3" key="1">
    <citation type="submission" date="2021-06" db="EMBL/GenBank/DDBJ databases">
        <title>Complete genome sequence of Erwinia phage pEa_SNUABM_22.</title>
        <authorList>
            <person name="Kim S.G."/>
            <person name="Park S.C."/>
        </authorList>
    </citation>
    <scope>NUCLEOTIDE SEQUENCE [LARGE SCALE GENOMIC DNA]</scope>
    <source>
        <strain evidence="3">pEa_SNUABM_22</strain>
    </source>
</reference>
<evidence type="ECO:0000313" key="2">
    <source>
        <dbReference type="EMBL" id="UAW96503.1"/>
    </source>
</evidence>
<sequence length="252" mass="28444">MITVKNIELRLKRIDYTRPSPTRERLEELVADGRSRILKSAQIDGLCPESDRYFEFCLSQVGSFCTASYNAVEIALCIGLQPIHVAAAISVHGFEWSHRLLGLKRFASLDRGGFTVWKSADSWFSLCEAQRRATAVRGDQVISTGQSKLRQAVRNGDMAKILEIAQSHPHRMMSILDVRKELYSDPRLEKSKREREAKKKELAAEGKKLAERGSYNDLGTVFNGPITKPDRTRGIDDSSQTRSTVSGRRFRV</sequence>
<feature type="compositionally biased region" description="Polar residues" evidence="1">
    <location>
        <begin position="237"/>
        <end position="246"/>
    </location>
</feature>
<accession>A0AAE9BUA2</accession>
<dbReference type="Proteomes" id="UP000827717">
    <property type="component" value="Segment"/>
</dbReference>
<evidence type="ECO:0000256" key="1">
    <source>
        <dbReference type="SAM" id="MobiDB-lite"/>
    </source>
</evidence>
<keyword evidence="3" id="KW-1185">Reference proteome</keyword>
<organism evidence="2 3">
    <name type="scientific">Erwinia phage pEa_SNUABM_22</name>
    <dbReference type="NCBI Taxonomy" id="2869549"/>
    <lineage>
        <taxon>Viruses</taxon>
        <taxon>Duplodnaviria</taxon>
        <taxon>Heunggongvirae</taxon>
        <taxon>Uroviricota</taxon>
        <taxon>Caudoviricetes</taxon>
        <taxon>Alexandravirus</taxon>
        <taxon>Alexandravirus SNUABM22</taxon>
    </lineage>
</organism>
<feature type="region of interest" description="Disordered" evidence="1">
    <location>
        <begin position="187"/>
        <end position="252"/>
    </location>
</feature>
<evidence type="ECO:0000313" key="3">
    <source>
        <dbReference type="Proteomes" id="UP000827717"/>
    </source>
</evidence>
<protein>
    <submittedName>
        <fullName evidence="2">Uncharacterized protein</fullName>
    </submittedName>
</protein>